<organism evidence="1 2">
    <name type="scientific">Paraburkholderia phytofirmans (strain DSM 17436 / LMG 22146 / PsJN)</name>
    <name type="common">Burkholderia phytofirmans</name>
    <dbReference type="NCBI Taxonomy" id="398527"/>
    <lineage>
        <taxon>Bacteria</taxon>
        <taxon>Pseudomonadati</taxon>
        <taxon>Pseudomonadota</taxon>
        <taxon>Betaproteobacteria</taxon>
        <taxon>Burkholderiales</taxon>
        <taxon>Burkholderiaceae</taxon>
        <taxon>Paraburkholderia</taxon>
    </lineage>
</organism>
<protein>
    <submittedName>
        <fullName evidence="1">Uncharacterized protein</fullName>
    </submittedName>
</protein>
<reference evidence="1 2" key="1">
    <citation type="journal article" date="2011" name="J. Bacteriol.">
        <title>Complete genome sequence of the plant growth-promoting endophyte Burkholderia phytofirmans strain PsJN.</title>
        <authorList>
            <person name="Weilharter A."/>
            <person name="Mitter B."/>
            <person name="Shin M.V."/>
            <person name="Chain P.S."/>
            <person name="Nowak J."/>
            <person name="Sessitsch A."/>
        </authorList>
    </citation>
    <scope>NUCLEOTIDE SEQUENCE [LARGE SCALE GENOMIC DNA]</scope>
    <source>
        <strain evidence="2">DSM 17436 / LMG 22146 / PsJN</strain>
    </source>
</reference>
<dbReference type="STRING" id="398527.Bphyt_6472"/>
<accession>B2T8W5</accession>
<dbReference type="AlphaFoldDB" id="B2T8W5"/>
<dbReference type="EMBL" id="CP001053">
    <property type="protein sequence ID" value="ACD20778.1"/>
    <property type="molecule type" value="Genomic_DNA"/>
</dbReference>
<dbReference type="Proteomes" id="UP000001739">
    <property type="component" value="Chromosome 2"/>
</dbReference>
<dbReference type="HOGENOM" id="CLU_726986_0_0_4"/>
<name>B2T8W5_PARPJ</name>
<gene>
    <name evidence="1" type="ordered locus">Bphyt_6472</name>
</gene>
<sequence length="417" mass="47010">MPRFDGGGNLDALRIEIALATIGRVFSAQSMLYRNRPGLWAVPRLSYPQSRLPGPVTLCCTQNDHIIGGTVTRSNDSDWEKLSAQVQRALSAGWNAGAMPAAASALYSRWWQLETWLRSLVYVELRSAKGAAWACELPAGSATRQQKDDEIHYMPTPDAQDQLAYLDAGPLLQMTLDHWRLFGSYFPGVKIWTGRIEELKAIRNRIGHCRRPHDDDLDRLEQTLRDLNGGAFRATSSFNEQSRPNTDWSDILVRDWIHGAHSEAHLIEHAHRQYDTSFRLAVSKRPWAESLSPNEGELGCRAGYVWHACWYFRGGRAFDLARFWRDIAAHKDPILLVCADSSSSLQVSFSALEDQQLVSDVIGRCFDAALANRGYHRSEDDPFDWARRFANVDPRVHAGTPWAGVDPAWEECSLFSA</sequence>
<dbReference type="KEGG" id="bpy:Bphyt_6472"/>
<proteinExistence type="predicted"/>
<dbReference type="eggNOG" id="ENOG502ZAQI">
    <property type="taxonomic scope" value="Bacteria"/>
</dbReference>
<evidence type="ECO:0000313" key="1">
    <source>
        <dbReference type="EMBL" id="ACD20778.1"/>
    </source>
</evidence>
<evidence type="ECO:0000313" key="2">
    <source>
        <dbReference type="Proteomes" id="UP000001739"/>
    </source>
</evidence>